<evidence type="ECO:0000259" key="3">
    <source>
        <dbReference type="SMART" id="SM00278"/>
    </source>
</evidence>
<feature type="region of interest" description="Disordered" evidence="1">
    <location>
        <begin position="91"/>
        <end position="129"/>
    </location>
</feature>
<feature type="chain" id="PRO_5021979654" evidence="2">
    <location>
        <begin position="35"/>
        <end position="129"/>
    </location>
</feature>
<feature type="domain" description="Helix-hairpin-helix DNA-binding motif class 1" evidence="3">
    <location>
        <begin position="74"/>
        <end position="93"/>
    </location>
</feature>
<dbReference type="InterPro" id="IPR010994">
    <property type="entry name" value="RuvA_2-like"/>
</dbReference>
<dbReference type="Pfam" id="PF12836">
    <property type="entry name" value="HHH_3"/>
    <property type="match status" value="1"/>
</dbReference>
<feature type="domain" description="Helix-hairpin-helix DNA-binding motif class 1" evidence="3">
    <location>
        <begin position="44"/>
        <end position="63"/>
    </location>
</feature>
<dbReference type="PANTHER" id="PTHR21180">
    <property type="entry name" value="ENDONUCLEASE/EXONUCLEASE/PHOSPHATASE FAMILY DOMAIN-CONTAINING PROTEIN 1"/>
    <property type="match status" value="1"/>
</dbReference>
<evidence type="ECO:0000256" key="1">
    <source>
        <dbReference type="SAM" id="MobiDB-lite"/>
    </source>
</evidence>
<proteinExistence type="predicted"/>
<evidence type="ECO:0000313" key="4">
    <source>
        <dbReference type="EMBL" id="TSE28550.1"/>
    </source>
</evidence>
<dbReference type="InterPro" id="IPR003583">
    <property type="entry name" value="Hlx-hairpin-Hlx_DNA-bd_motif"/>
</dbReference>
<dbReference type="SMART" id="SM00278">
    <property type="entry name" value="HhH1"/>
    <property type="match status" value="2"/>
</dbReference>
<evidence type="ECO:0000256" key="2">
    <source>
        <dbReference type="SAM" id="SignalP"/>
    </source>
</evidence>
<dbReference type="GO" id="GO:0003677">
    <property type="term" value="F:DNA binding"/>
    <property type="evidence" value="ECO:0007669"/>
    <property type="project" value="InterPro"/>
</dbReference>
<dbReference type="SUPFAM" id="SSF47781">
    <property type="entry name" value="RuvA domain 2-like"/>
    <property type="match status" value="1"/>
</dbReference>
<dbReference type="InterPro" id="IPR051675">
    <property type="entry name" value="Endo/Exo/Phosphatase_dom_1"/>
</dbReference>
<dbReference type="PANTHER" id="PTHR21180:SF32">
    <property type="entry name" value="ENDONUCLEASE_EXONUCLEASE_PHOSPHATASE FAMILY DOMAIN-CONTAINING PROTEIN 1"/>
    <property type="match status" value="1"/>
</dbReference>
<feature type="signal peptide" evidence="2">
    <location>
        <begin position="1"/>
        <end position="34"/>
    </location>
</feature>
<evidence type="ECO:0000313" key="5">
    <source>
        <dbReference type="Proteomes" id="UP000318542"/>
    </source>
</evidence>
<comment type="caution">
    <text evidence="4">The sequence shown here is derived from an EMBL/GenBank/DDBJ whole genome shotgun (WGS) entry which is preliminary data.</text>
</comment>
<reference evidence="4 5" key="1">
    <citation type="submission" date="2019-07" db="EMBL/GenBank/DDBJ databases">
        <title>Tepidimonas thermarum AA-1 draft genome.</title>
        <authorList>
            <person name="Da Costa M.S."/>
            <person name="Froufe H.J.C."/>
            <person name="Egas C."/>
            <person name="Albuquerque L."/>
        </authorList>
    </citation>
    <scope>NUCLEOTIDE SEQUENCE [LARGE SCALE GENOMIC DNA]</scope>
    <source>
        <strain evidence="4 5">AA-1</strain>
    </source>
</reference>
<accession>A0A554WY94</accession>
<dbReference type="Gene3D" id="1.10.150.320">
    <property type="entry name" value="Photosystem II 12 kDa extrinsic protein"/>
    <property type="match status" value="1"/>
</dbReference>
<dbReference type="OrthoDB" id="8687931at2"/>
<dbReference type="RefSeq" id="WP_143903517.1">
    <property type="nucleotide sequence ID" value="NZ_VJOL01000044.1"/>
</dbReference>
<gene>
    <name evidence="4" type="ORF">Tther_02015</name>
</gene>
<dbReference type="Proteomes" id="UP000318542">
    <property type="component" value="Unassembled WGS sequence"/>
</dbReference>
<dbReference type="AlphaFoldDB" id="A0A554WY94"/>
<sequence length="129" mass="13853">MRNTPGSRRFLAAKIRRTAALAGWVLALSAPAFAQVEANRASAEELMRLPGIGAVRAERIVQARAQRPFADWADLQARVAGIGPRTAETLSQHGLRVDGRSYGSDLARGRAGATARPGSIAKKNERSYD</sequence>
<protein>
    <submittedName>
        <fullName evidence="4">ComE: comEA protein</fullName>
    </submittedName>
</protein>
<feature type="compositionally biased region" description="Low complexity" evidence="1">
    <location>
        <begin position="109"/>
        <end position="118"/>
    </location>
</feature>
<organism evidence="4 5">
    <name type="scientific">Tepidimonas thermarum</name>
    <dbReference type="NCBI Taxonomy" id="335431"/>
    <lineage>
        <taxon>Bacteria</taxon>
        <taxon>Pseudomonadati</taxon>
        <taxon>Pseudomonadota</taxon>
        <taxon>Betaproteobacteria</taxon>
        <taxon>Burkholderiales</taxon>
        <taxon>Tepidimonas</taxon>
    </lineage>
</organism>
<dbReference type="EMBL" id="VJOL01000044">
    <property type="protein sequence ID" value="TSE28550.1"/>
    <property type="molecule type" value="Genomic_DNA"/>
</dbReference>
<name>A0A554WY94_9BURK</name>
<keyword evidence="5" id="KW-1185">Reference proteome</keyword>
<dbReference type="GO" id="GO:0006281">
    <property type="term" value="P:DNA repair"/>
    <property type="evidence" value="ECO:0007669"/>
    <property type="project" value="InterPro"/>
</dbReference>
<keyword evidence="2" id="KW-0732">Signal</keyword>